<proteinExistence type="predicted"/>
<dbReference type="EMBL" id="JAPDRQ010000030">
    <property type="protein sequence ID" value="KAJ9660544.1"/>
    <property type="molecule type" value="Genomic_DNA"/>
</dbReference>
<evidence type="ECO:0000313" key="2">
    <source>
        <dbReference type="Proteomes" id="UP001172386"/>
    </source>
</evidence>
<accession>A0ACC3ADZ5</accession>
<evidence type="ECO:0000313" key="1">
    <source>
        <dbReference type="EMBL" id="KAJ9660544.1"/>
    </source>
</evidence>
<keyword evidence="2" id="KW-1185">Reference proteome</keyword>
<organism evidence="1 2">
    <name type="scientific">Neophaeococcomyces mojaviensis</name>
    <dbReference type="NCBI Taxonomy" id="3383035"/>
    <lineage>
        <taxon>Eukaryota</taxon>
        <taxon>Fungi</taxon>
        <taxon>Dikarya</taxon>
        <taxon>Ascomycota</taxon>
        <taxon>Pezizomycotina</taxon>
        <taxon>Eurotiomycetes</taxon>
        <taxon>Chaetothyriomycetidae</taxon>
        <taxon>Chaetothyriales</taxon>
        <taxon>Chaetothyriales incertae sedis</taxon>
        <taxon>Neophaeococcomyces</taxon>
    </lineage>
</organism>
<sequence length="160" mass="17778">MASTSLRPPRSYLCAKVPRVIHERQINAVGYSNQHKELVTAMGTVHGHAGSQPANKGDMGHLRVSLERSHDHGRSALKPASQKPKVSALAQSQHAEENHASSCNNPFCQYQFLHNPNTAESGKKRNFKDRTPLKNHGWQGLSDEGKKLATAYTKQDEVYR</sequence>
<dbReference type="Proteomes" id="UP001172386">
    <property type="component" value="Unassembled WGS sequence"/>
</dbReference>
<comment type="caution">
    <text evidence="1">The sequence shown here is derived from an EMBL/GenBank/DDBJ whole genome shotgun (WGS) entry which is preliminary data.</text>
</comment>
<name>A0ACC3ADZ5_9EURO</name>
<gene>
    <name evidence="1" type="ORF">H2198_002481</name>
</gene>
<protein>
    <submittedName>
        <fullName evidence="1">Uncharacterized protein</fullName>
    </submittedName>
</protein>
<reference evidence="1" key="1">
    <citation type="submission" date="2022-10" db="EMBL/GenBank/DDBJ databases">
        <title>Culturing micro-colonial fungi from biological soil crusts in the Mojave desert and describing Neophaeococcomyces mojavensis, and introducing the new genera and species Taxawa tesnikishii.</title>
        <authorList>
            <person name="Kurbessoian T."/>
            <person name="Stajich J.E."/>
        </authorList>
    </citation>
    <scope>NUCLEOTIDE SEQUENCE</scope>
    <source>
        <strain evidence="1">JES_112</strain>
    </source>
</reference>